<dbReference type="AlphaFoldDB" id="A0A6J5ZPT5"/>
<reference evidence="2" key="1">
    <citation type="submission" date="2020-05" db="EMBL/GenBank/DDBJ databases">
        <authorList>
            <person name="Chiriac C."/>
            <person name="Salcher M."/>
            <person name="Ghai R."/>
            <person name="Kavagutti S V."/>
        </authorList>
    </citation>
    <scope>NUCLEOTIDE SEQUENCE</scope>
</reference>
<evidence type="ECO:0000313" key="2">
    <source>
        <dbReference type="EMBL" id="CAB4343292.1"/>
    </source>
</evidence>
<dbReference type="InterPro" id="IPR029068">
    <property type="entry name" value="Glyas_Bleomycin-R_OHBP_Dase"/>
</dbReference>
<dbReference type="Gene3D" id="3.10.180.10">
    <property type="entry name" value="2,3-Dihydroxybiphenyl 1,2-Dioxygenase, domain 1"/>
    <property type="match status" value="1"/>
</dbReference>
<dbReference type="InterPro" id="IPR025870">
    <property type="entry name" value="Glyoxalase-like_dom"/>
</dbReference>
<organism evidence="2">
    <name type="scientific">freshwater metagenome</name>
    <dbReference type="NCBI Taxonomy" id="449393"/>
    <lineage>
        <taxon>unclassified sequences</taxon>
        <taxon>metagenomes</taxon>
        <taxon>ecological metagenomes</taxon>
    </lineage>
</organism>
<sequence length="211" mass="23200">MQLDHVSYAVLPSELPDTIQRIGSQLGAAFIDGGRHPSFGTRNFVLPLSGGTYFEIVSPLDHPAAEQAPFGRAVRERAETGGGWMGWVVQVQDLAPIEKRLGRNSVKGHRIRPDGVELTWRQIGLLDLIEDPQLPYYIKWDDAQSHPSSTAPSAIRISELAISGDSKRVVDWLGDSGEAFVDGLNLNWVEDEESRLVSVTFETSHGTVVID</sequence>
<evidence type="ECO:0000259" key="1">
    <source>
        <dbReference type="Pfam" id="PF13468"/>
    </source>
</evidence>
<dbReference type="Pfam" id="PF13468">
    <property type="entry name" value="Glyoxalase_3"/>
    <property type="match status" value="1"/>
</dbReference>
<protein>
    <submittedName>
        <fullName evidence="2">Unannotated protein</fullName>
    </submittedName>
</protein>
<dbReference type="EMBL" id="CAESAJ010000161">
    <property type="protein sequence ID" value="CAB4343292.1"/>
    <property type="molecule type" value="Genomic_DNA"/>
</dbReference>
<name>A0A6J5ZPT5_9ZZZZ</name>
<proteinExistence type="predicted"/>
<accession>A0A6J5ZPT5</accession>
<gene>
    <name evidence="2" type="ORF">UFOPK3770_01163</name>
</gene>
<feature type="domain" description="Glyoxalase-like" evidence="1">
    <location>
        <begin position="3"/>
        <end position="169"/>
    </location>
</feature>